<comment type="caution">
    <text evidence="2">The sequence shown here is derived from an EMBL/GenBank/DDBJ whole genome shotgun (WGS) entry which is preliminary data.</text>
</comment>
<dbReference type="EMBL" id="JASSZA010000005">
    <property type="protein sequence ID" value="KAK2111446.1"/>
    <property type="molecule type" value="Genomic_DNA"/>
</dbReference>
<gene>
    <name evidence="2" type="ORF">P7K49_011192</name>
</gene>
<dbReference type="Proteomes" id="UP001266305">
    <property type="component" value="Unassembled WGS sequence"/>
</dbReference>
<evidence type="ECO:0000256" key="1">
    <source>
        <dbReference type="SAM" id="MobiDB-lite"/>
    </source>
</evidence>
<evidence type="ECO:0000313" key="3">
    <source>
        <dbReference type="Proteomes" id="UP001266305"/>
    </source>
</evidence>
<accession>A0ABQ9VQ05</accession>
<protein>
    <recommendedName>
        <fullName evidence="4">EF-hand domain-containing protein</fullName>
    </recommendedName>
</protein>
<sequence>MSDEECERVHKCMHYCVEKLVKYLDPNDLGRINFKDFCRGVFAMKGEVVWALPGALRSCPAGKAAVTGVPAWIPTRRGPRAQDGPEVGSALAPWGTEGKDEFAPAMGAVVSPME</sequence>
<reference evidence="2 3" key="1">
    <citation type="submission" date="2023-05" db="EMBL/GenBank/DDBJ databases">
        <title>B98-5 Cell Line De Novo Hybrid Assembly: An Optical Mapping Approach.</title>
        <authorList>
            <person name="Kananen K."/>
            <person name="Auerbach J.A."/>
            <person name="Kautto E."/>
            <person name="Blachly J.S."/>
        </authorList>
    </citation>
    <scope>NUCLEOTIDE SEQUENCE [LARGE SCALE GENOMIC DNA]</scope>
    <source>
        <strain evidence="2">B95-8</strain>
        <tissue evidence="2">Cell line</tissue>
    </source>
</reference>
<name>A0ABQ9VQ05_SAGOE</name>
<keyword evidence="3" id="KW-1185">Reference proteome</keyword>
<organism evidence="2 3">
    <name type="scientific">Saguinus oedipus</name>
    <name type="common">Cotton-top tamarin</name>
    <name type="synonym">Oedipomidas oedipus</name>
    <dbReference type="NCBI Taxonomy" id="9490"/>
    <lineage>
        <taxon>Eukaryota</taxon>
        <taxon>Metazoa</taxon>
        <taxon>Chordata</taxon>
        <taxon>Craniata</taxon>
        <taxon>Vertebrata</taxon>
        <taxon>Euteleostomi</taxon>
        <taxon>Mammalia</taxon>
        <taxon>Eutheria</taxon>
        <taxon>Euarchontoglires</taxon>
        <taxon>Primates</taxon>
        <taxon>Haplorrhini</taxon>
        <taxon>Platyrrhini</taxon>
        <taxon>Cebidae</taxon>
        <taxon>Callitrichinae</taxon>
        <taxon>Saguinus</taxon>
    </lineage>
</organism>
<feature type="non-terminal residue" evidence="2">
    <location>
        <position position="114"/>
    </location>
</feature>
<feature type="region of interest" description="Disordered" evidence="1">
    <location>
        <begin position="74"/>
        <end position="99"/>
    </location>
</feature>
<evidence type="ECO:0000313" key="2">
    <source>
        <dbReference type="EMBL" id="KAK2111446.1"/>
    </source>
</evidence>
<proteinExistence type="predicted"/>
<evidence type="ECO:0008006" key="4">
    <source>
        <dbReference type="Google" id="ProtNLM"/>
    </source>
</evidence>